<reference evidence="1" key="1">
    <citation type="submission" date="2014-09" db="EMBL/GenBank/DDBJ databases">
        <authorList>
            <person name="Magalhaes I.L.F."/>
            <person name="Oliveira U."/>
            <person name="Santos F.R."/>
            <person name="Vidigal T.H.D.A."/>
            <person name="Brescovit A.D."/>
            <person name="Santos A.J."/>
        </authorList>
    </citation>
    <scope>NUCLEOTIDE SEQUENCE</scope>
    <source>
        <tissue evidence="1">Shoot tissue taken approximately 20 cm above the soil surface</tissue>
    </source>
</reference>
<name>A0A0A9B4E7_ARUDO</name>
<proteinExistence type="predicted"/>
<dbReference type="EMBL" id="GBRH01241860">
    <property type="protein sequence ID" value="JAD56035.1"/>
    <property type="molecule type" value="Transcribed_RNA"/>
</dbReference>
<accession>A0A0A9B4E7</accession>
<reference evidence="1" key="2">
    <citation type="journal article" date="2015" name="Data Brief">
        <title>Shoot transcriptome of the giant reed, Arundo donax.</title>
        <authorList>
            <person name="Barrero R.A."/>
            <person name="Guerrero F.D."/>
            <person name="Moolhuijzen P."/>
            <person name="Goolsby J.A."/>
            <person name="Tidwell J."/>
            <person name="Bellgard S.E."/>
            <person name="Bellgard M.I."/>
        </authorList>
    </citation>
    <scope>NUCLEOTIDE SEQUENCE</scope>
    <source>
        <tissue evidence="1">Shoot tissue taken approximately 20 cm above the soil surface</tissue>
    </source>
</reference>
<protein>
    <submittedName>
        <fullName evidence="1">Uncharacterized protein</fullName>
    </submittedName>
</protein>
<organism evidence="1">
    <name type="scientific">Arundo donax</name>
    <name type="common">Giant reed</name>
    <name type="synonym">Donax arundinaceus</name>
    <dbReference type="NCBI Taxonomy" id="35708"/>
    <lineage>
        <taxon>Eukaryota</taxon>
        <taxon>Viridiplantae</taxon>
        <taxon>Streptophyta</taxon>
        <taxon>Embryophyta</taxon>
        <taxon>Tracheophyta</taxon>
        <taxon>Spermatophyta</taxon>
        <taxon>Magnoliopsida</taxon>
        <taxon>Liliopsida</taxon>
        <taxon>Poales</taxon>
        <taxon>Poaceae</taxon>
        <taxon>PACMAD clade</taxon>
        <taxon>Arundinoideae</taxon>
        <taxon>Arundineae</taxon>
        <taxon>Arundo</taxon>
    </lineage>
</organism>
<dbReference type="AlphaFoldDB" id="A0A0A9B4E7"/>
<sequence>MVLLMIFMRNPLQRSNHMQ</sequence>
<evidence type="ECO:0000313" key="1">
    <source>
        <dbReference type="EMBL" id="JAD56035.1"/>
    </source>
</evidence>